<keyword evidence="3" id="KW-1185">Reference proteome</keyword>
<evidence type="ECO:0000313" key="2">
    <source>
        <dbReference type="EMBL" id="KDN52550.1"/>
    </source>
</evidence>
<dbReference type="InterPro" id="IPR050561">
    <property type="entry name" value="PTP"/>
</dbReference>
<dbReference type="Gene3D" id="3.90.190.10">
    <property type="entry name" value="Protein tyrosine phosphatase superfamily"/>
    <property type="match status" value="3"/>
</dbReference>
<dbReference type="OMA" id="VIPIWEE"/>
<reference evidence="2 3" key="1">
    <citation type="submission" date="2014-05" db="EMBL/GenBank/DDBJ databases">
        <title>Draft genome sequence of a rare smut relative, Tilletiaria anomala UBC 951.</title>
        <authorList>
            <consortium name="DOE Joint Genome Institute"/>
            <person name="Toome M."/>
            <person name="Kuo A."/>
            <person name="Henrissat B."/>
            <person name="Lipzen A."/>
            <person name="Tritt A."/>
            <person name="Yoshinaga Y."/>
            <person name="Zane M."/>
            <person name="Barry K."/>
            <person name="Grigoriev I.V."/>
            <person name="Spatafora J.W."/>
            <person name="Aimea M.C."/>
        </authorList>
    </citation>
    <scope>NUCLEOTIDE SEQUENCE [LARGE SCALE GENOMIC DNA]</scope>
    <source>
        <strain evidence="2 3">UBC 951</strain>
    </source>
</reference>
<evidence type="ECO:0008006" key="4">
    <source>
        <dbReference type="Google" id="ProtNLM"/>
    </source>
</evidence>
<dbReference type="EMBL" id="JMSN01000009">
    <property type="protein sequence ID" value="KDN52550.1"/>
    <property type="molecule type" value="Genomic_DNA"/>
</dbReference>
<comment type="caution">
    <text evidence="2">The sequence shown here is derived from an EMBL/GenBank/DDBJ whole genome shotgun (WGS) entry which is preliminary data.</text>
</comment>
<gene>
    <name evidence="2" type="ORF">K437DRAFT_272412</name>
</gene>
<sequence>MRRSSQTPGNVSTSAVHPLPTQPSSFWTRKEDQAVVRNRRGNVLTRGLILKTDHFAGTRPAHLSIHLQGAPNFRKANVDLGVYGVAQPSITGLKTILSVLGCQPEGSTDGEKLSAGDTLHLVQLSPSPAPSPNPLNSPFKGLSTSSAGDDGGVASGLSVRDKCVWVCTREEPVIYICGRPFVLRDADTPTMTLGMSDRASNLEGIESRLKDDILNEASKHNNLLLVHEEDRGGNVIPTWICVSSDAVMTVKEVYRAIIKAGWKVEYHRVPISETQAIENNYLDAYAQIIKRVDPRTTSIVANCGAGFNRTTFAMVAALLIRRKQLLLLDRPDPFQEASFVRSTLLTGASSANYPVPTTAVAKSMEAVTQQQAQSRALLRLIKTLGEAFSREASQSVTELLLMDPVLTDSLRAAGTGDFGIIRQLSGLLDEGLESKALVDTAVDACSQVTNLREAILIERVQYAAQSGRLDPEGKTSRSHLQKALRALERYYFLVAFASYVNASKTAVFDHRFVVWLKARGEIWNSILRIRSQTMQLYLFDPISDLSSLSKALTGQSITISSLQDRPAQGEIGDEFAEHIIRNRAGIVLRPMTLLKCDIWRRFAELNAGLEVRGTVNFRCIEGTEIYATGQPTDEGINNVIMNVTERGGRSVSQVTWLNLREEPLVYINGKPYCLRPSGMSLRNSKAFSGISWTRLQLLEDRLKGDILAELTNGDNRVLLHTETEDGAVVPVWEEVEAQDVQTVSEVMGGKARDLASSGIKLDYRRIPITAEKMPDSSDMTDLLSVVLQAKADNSPIILNDQLGRGRSTLTAIIVLLVSQWIDDSDATVDASPSGTGAAAKAEDRATLHYHIINSVLRVLPKGLEVKRRVDRAIDACSQILNLRDSIEEARLAAEDLDDKDARDAKLSGGLQNLRRYFELMIFQAYLMSTVPSIPVSSTFERFVTRQPVFKTLAKDFENEPLTTITPLQSGVKEGLASESEEQEVISNRNGSILSPFTMLKSDFFPGILKKSLPVHIDGMPNMRGVPMQLLASASLSSSINLESFSAREVWGTGMPTLTGLRLGLQKMGAAPDGPSRVVWTSLREEPVLYVKGRPHVLRLADQPLTNVEATGITTEVVEQMERALKADVINEARARENRVLLHDEIDLAAGRYELVPVWEHVADEDVLTPREVYETVVREGYKVDYARLAVTDEQAPRATVFSMLENRIHLALRTGSIPVFNCQMGRGRTSVSMIIASLVTTISIGAEDLLSGSLVASITIDANGGDIADEWDEQYLIKGEYRSILQLVGVLTHGQLAKKLADRAIDLMEAVQNLRKAVYDAKLRLNTAEAGTSKWRSLHRVYANYLQRYGYLIAFADYLLEKSQHFSSDSTSDGADIDASTVGSEVLDSQTPSDSQVLSGFPTFVKWLQLRPEIGRILDNVQDLQ</sequence>
<evidence type="ECO:0000313" key="3">
    <source>
        <dbReference type="Proteomes" id="UP000027361"/>
    </source>
</evidence>
<feature type="region of interest" description="Disordered" evidence="1">
    <location>
        <begin position="124"/>
        <end position="146"/>
    </location>
</feature>
<protein>
    <recommendedName>
        <fullName evidence="4">Paladin</fullName>
    </recommendedName>
</protein>
<accession>A0A066WPJ8</accession>
<dbReference type="SMART" id="SM01301">
    <property type="entry name" value="PTPlike_phytase"/>
    <property type="match status" value="3"/>
</dbReference>
<dbReference type="PANTHER" id="PTHR23339">
    <property type="entry name" value="TYROSINE SPECIFIC PROTEIN PHOSPHATASE AND DUAL SPECIFICITY PROTEIN PHOSPHATASE"/>
    <property type="match status" value="1"/>
</dbReference>
<organism evidence="2 3">
    <name type="scientific">Tilletiaria anomala (strain ATCC 24038 / CBS 436.72 / UBC 951)</name>
    <dbReference type="NCBI Taxonomy" id="1037660"/>
    <lineage>
        <taxon>Eukaryota</taxon>
        <taxon>Fungi</taxon>
        <taxon>Dikarya</taxon>
        <taxon>Basidiomycota</taxon>
        <taxon>Ustilaginomycotina</taxon>
        <taxon>Exobasidiomycetes</taxon>
        <taxon>Georgefischeriales</taxon>
        <taxon>Tilletiariaceae</taxon>
        <taxon>Tilletiaria</taxon>
    </lineage>
</organism>
<dbReference type="Proteomes" id="UP000027361">
    <property type="component" value="Unassembled WGS sequence"/>
</dbReference>
<proteinExistence type="predicted"/>
<feature type="compositionally biased region" description="Polar residues" evidence="1">
    <location>
        <begin position="1"/>
        <end position="15"/>
    </location>
</feature>
<dbReference type="SUPFAM" id="SSF52799">
    <property type="entry name" value="(Phosphotyrosine protein) phosphatases II"/>
    <property type="match status" value="3"/>
</dbReference>
<dbReference type="CDD" id="cd14496">
    <property type="entry name" value="PTP_paladin"/>
    <property type="match status" value="1"/>
</dbReference>
<name>A0A066WPJ8_TILAU</name>
<feature type="region of interest" description="Disordered" evidence="1">
    <location>
        <begin position="1"/>
        <end position="25"/>
    </location>
</feature>
<dbReference type="HOGENOM" id="CLU_002812_0_0_1"/>
<dbReference type="GeneID" id="25266353"/>
<dbReference type="InParanoid" id="A0A066WPJ8"/>
<dbReference type="InterPro" id="IPR029021">
    <property type="entry name" value="Prot-tyrosine_phosphatase-like"/>
</dbReference>
<dbReference type="Pfam" id="PF14566">
    <property type="entry name" value="PTPlike_phytase"/>
    <property type="match status" value="3"/>
</dbReference>
<evidence type="ECO:0000256" key="1">
    <source>
        <dbReference type="SAM" id="MobiDB-lite"/>
    </source>
</evidence>
<dbReference type="OrthoDB" id="66369at2759"/>
<dbReference type="RefSeq" id="XP_013245389.1">
    <property type="nucleotide sequence ID" value="XM_013389935.1"/>
</dbReference>